<dbReference type="PANTHER" id="PTHR44688">
    <property type="entry name" value="DNA-BINDING TRANSCRIPTIONAL ACTIVATOR DEVR_DOSR"/>
    <property type="match status" value="1"/>
</dbReference>
<dbReference type="STRING" id="401562.NS365_11485"/>
<dbReference type="Gene3D" id="1.10.10.10">
    <property type="entry name" value="Winged helix-like DNA-binding domain superfamily/Winged helix DNA-binding domain"/>
    <property type="match status" value="1"/>
</dbReference>
<comment type="caution">
    <text evidence="5">The sequence shown here is derived from an EMBL/GenBank/DDBJ whole genome shotgun (WGS) entry which is preliminary data.</text>
</comment>
<keyword evidence="3" id="KW-0804">Transcription</keyword>
<dbReference type="SUPFAM" id="SSF46894">
    <property type="entry name" value="C-terminal effector domain of the bipartite response regulators"/>
    <property type="match status" value="1"/>
</dbReference>
<evidence type="ECO:0000256" key="1">
    <source>
        <dbReference type="ARBA" id="ARBA00023015"/>
    </source>
</evidence>
<dbReference type="InterPro" id="IPR036388">
    <property type="entry name" value="WH-like_DNA-bd_sf"/>
</dbReference>
<evidence type="ECO:0000256" key="3">
    <source>
        <dbReference type="ARBA" id="ARBA00023163"/>
    </source>
</evidence>
<dbReference type="PROSITE" id="PS50043">
    <property type="entry name" value="HTH_LUXR_2"/>
    <property type="match status" value="1"/>
</dbReference>
<dbReference type="RefSeq" id="WP_058633996.1">
    <property type="nucleotide sequence ID" value="NZ_LDPZ01000010.1"/>
</dbReference>
<dbReference type="PANTHER" id="PTHR44688:SF16">
    <property type="entry name" value="DNA-BINDING TRANSCRIPTIONAL ACTIVATOR DEVR_DOSR"/>
    <property type="match status" value="1"/>
</dbReference>
<dbReference type="EMBL" id="LDPZ01000010">
    <property type="protein sequence ID" value="KTQ97242.1"/>
    <property type="molecule type" value="Genomic_DNA"/>
</dbReference>
<dbReference type="AlphaFoldDB" id="A0A175RDB2"/>
<organism evidence="5 6">
    <name type="scientific">Aureimonas ureilytica</name>
    <dbReference type="NCBI Taxonomy" id="401562"/>
    <lineage>
        <taxon>Bacteria</taxon>
        <taxon>Pseudomonadati</taxon>
        <taxon>Pseudomonadota</taxon>
        <taxon>Alphaproteobacteria</taxon>
        <taxon>Hyphomicrobiales</taxon>
        <taxon>Aurantimonadaceae</taxon>
        <taxon>Aureimonas</taxon>
    </lineage>
</organism>
<dbReference type="Gene3D" id="3.30.450.80">
    <property type="entry name" value="Transcription factor LuxR-like, autoinducer-binding domain"/>
    <property type="match status" value="1"/>
</dbReference>
<evidence type="ECO:0000256" key="2">
    <source>
        <dbReference type="ARBA" id="ARBA00023125"/>
    </source>
</evidence>
<dbReference type="OrthoDB" id="3170288at2"/>
<dbReference type="PRINTS" id="PR00038">
    <property type="entry name" value="HTHLUXR"/>
</dbReference>
<sequence>MGVEEMLSAIEAAETVEALTELLQRFVESHGFSGFAFMDAGSPLQGIPFSVGTSGEAWEEEYRSNRFFQVDPCVDLARRTNKPFLWSDISLPAKAGGRKSGALKTMEAALDHRFTNGVTIPYHFADHLGRVFSSSSVFFWKSRREELIALFSRPRVRQDLHLVMLYWAQRMMDLTAHARAQPQRFVDEEGKPLVEVSLTDRERDVLAWAAHGKTVPETAIILSVSEDTVVTHMRNAMRKLGSETKTHAVVKAIYLNLINV</sequence>
<evidence type="ECO:0000259" key="4">
    <source>
        <dbReference type="PROSITE" id="PS50043"/>
    </source>
</evidence>
<dbReference type="GO" id="GO:0003677">
    <property type="term" value="F:DNA binding"/>
    <property type="evidence" value="ECO:0007669"/>
    <property type="project" value="UniProtKB-KW"/>
</dbReference>
<dbReference type="SMART" id="SM00421">
    <property type="entry name" value="HTH_LUXR"/>
    <property type="match status" value="1"/>
</dbReference>
<dbReference type="CDD" id="cd06170">
    <property type="entry name" value="LuxR_C_like"/>
    <property type="match status" value="1"/>
</dbReference>
<gene>
    <name evidence="5" type="ORF">NS226_04600</name>
</gene>
<dbReference type="SUPFAM" id="SSF75516">
    <property type="entry name" value="Pheromone-binding domain of LuxR-like quorum-sensing transcription factors"/>
    <property type="match status" value="1"/>
</dbReference>
<dbReference type="InterPro" id="IPR005143">
    <property type="entry name" value="TF_LuxR_autoind-bd_dom"/>
</dbReference>
<reference evidence="5 6" key="1">
    <citation type="journal article" date="2016" name="Front. Microbiol.">
        <title>Genomic Resource of Rice Seed Associated Bacteria.</title>
        <authorList>
            <person name="Midha S."/>
            <person name="Bansal K."/>
            <person name="Sharma S."/>
            <person name="Kumar N."/>
            <person name="Patil P.P."/>
            <person name="Chaudhry V."/>
            <person name="Patil P.B."/>
        </authorList>
    </citation>
    <scope>NUCLEOTIDE SEQUENCE [LARGE SCALE GENOMIC DNA]</scope>
    <source>
        <strain evidence="5 6">NS226</strain>
    </source>
</reference>
<dbReference type="PATRIC" id="fig|401562.3.peg.133"/>
<evidence type="ECO:0000313" key="5">
    <source>
        <dbReference type="EMBL" id="KTQ97242.1"/>
    </source>
</evidence>
<dbReference type="Pfam" id="PF00196">
    <property type="entry name" value="GerE"/>
    <property type="match status" value="1"/>
</dbReference>
<proteinExistence type="predicted"/>
<dbReference type="GO" id="GO:0006355">
    <property type="term" value="P:regulation of DNA-templated transcription"/>
    <property type="evidence" value="ECO:0007669"/>
    <property type="project" value="InterPro"/>
</dbReference>
<dbReference type="InterPro" id="IPR000792">
    <property type="entry name" value="Tscrpt_reg_LuxR_C"/>
</dbReference>
<feature type="domain" description="HTH luxR-type" evidence="4">
    <location>
        <begin position="189"/>
        <end position="256"/>
    </location>
</feature>
<accession>A0A175RDB2</accession>
<protein>
    <recommendedName>
        <fullName evidence="4">HTH luxR-type domain-containing protein</fullName>
    </recommendedName>
</protein>
<dbReference type="Pfam" id="PF03472">
    <property type="entry name" value="Autoind_bind"/>
    <property type="match status" value="1"/>
</dbReference>
<dbReference type="InterPro" id="IPR036693">
    <property type="entry name" value="TF_LuxR_autoind-bd_dom_sf"/>
</dbReference>
<evidence type="ECO:0000313" key="6">
    <source>
        <dbReference type="Proteomes" id="UP000078272"/>
    </source>
</evidence>
<dbReference type="Proteomes" id="UP000078272">
    <property type="component" value="Unassembled WGS sequence"/>
</dbReference>
<keyword evidence="2" id="KW-0238">DNA-binding</keyword>
<name>A0A175RDB2_9HYPH</name>
<dbReference type="InterPro" id="IPR016032">
    <property type="entry name" value="Sig_transdc_resp-reg_C-effctor"/>
</dbReference>
<keyword evidence="1" id="KW-0805">Transcription regulation</keyword>